<dbReference type="Proteomes" id="UP000054337">
    <property type="component" value="Unassembled WGS sequence"/>
</dbReference>
<dbReference type="GeneID" id="26248565"/>
<gene>
    <name evidence="2" type="ORF">COCVIDRAFT_103538</name>
</gene>
<organism evidence="2 3">
    <name type="scientific">Bipolaris victoriae (strain FI3)</name>
    <name type="common">Victoria blight of oats agent</name>
    <name type="synonym">Cochliobolus victoriae</name>
    <dbReference type="NCBI Taxonomy" id="930091"/>
    <lineage>
        <taxon>Eukaryota</taxon>
        <taxon>Fungi</taxon>
        <taxon>Dikarya</taxon>
        <taxon>Ascomycota</taxon>
        <taxon>Pezizomycotina</taxon>
        <taxon>Dothideomycetes</taxon>
        <taxon>Pleosporomycetidae</taxon>
        <taxon>Pleosporales</taxon>
        <taxon>Pleosporineae</taxon>
        <taxon>Pleosporaceae</taxon>
        <taxon>Bipolaris</taxon>
    </lineage>
</organism>
<feature type="compositionally biased region" description="Low complexity" evidence="1">
    <location>
        <begin position="62"/>
        <end position="78"/>
    </location>
</feature>
<proteinExistence type="predicted"/>
<dbReference type="HOGENOM" id="CLU_2196476_0_0_1"/>
<evidence type="ECO:0000313" key="2">
    <source>
        <dbReference type="EMBL" id="EUN25384.1"/>
    </source>
</evidence>
<dbReference type="RefSeq" id="XP_014554964.1">
    <property type="nucleotide sequence ID" value="XM_014699478.1"/>
</dbReference>
<protein>
    <submittedName>
        <fullName evidence="2">Uncharacterized protein</fullName>
    </submittedName>
</protein>
<reference evidence="2 3" key="1">
    <citation type="journal article" date="2013" name="PLoS Genet.">
        <title>Comparative genome structure, secondary metabolite, and effector coding capacity across Cochliobolus pathogens.</title>
        <authorList>
            <person name="Condon B.J."/>
            <person name="Leng Y."/>
            <person name="Wu D."/>
            <person name="Bushley K.E."/>
            <person name="Ohm R.A."/>
            <person name="Otillar R."/>
            <person name="Martin J."/>
            <person name="Schackwitz W."/>
            <person name="Grimwood J."/>
            <person name="MohdZainudin N."/>
            <person name="Xue C."/>
            <person name="Wang R."/>
            <person name="Manning V.A."/>
            <person name="Dhillon B."/>
            <person name="Tu Z.J."/>
            <person name="Steffenson B.J."/>
            <person name="Salamov A."/>
            <person name="Sun H."/>
            <person name="Lowry S."/>
            <person name="LaButti K."/>
            <person name="Han J."/>
            <person name="Copeland A."/>
            <person name="Lindquist E."/>
            <person name="Barry K."/>
            <person name="Schmutz J."/>
            <person name="Baker S.E."/>
            <person name="Ciuffetti L.M."/>
            <person name="Grigoriev I.V."/>
            <person name="Zhong S."/>
            <person name="Turgeon B.G."/>
        </authorList>
    </citation>
    <scope>NUCLEOTIDE SEQUENCE [LARGE SCALE GENOMIC DNA]</scope>
    <source>
        <strain evidence="2 3">FI3</strain>
    </source>
</reference>
<name>W7EEL9_BIPV3</name>
<feature type="compositionally biased region" description="Basic residues" evidence="1">
    <location>
        <begin position="90"/>
        <end position="108"/>
    </location>
</feature>
<dbReference type="EMBL" id="KI968752">
    <property type="protein sequence ID" value="EUN25384.1"/>
    <property type="molecule type" value="Genomic_DNA"/>
</dbReference>
<evidence type="ECO:0000256" key="1">
    <source>
        <dbReference type="SAM" id="MobiDB-lite"/>
    </source>
</evidence>
<accession>W7EEL9</accession>
<keyword evidence="3" id="KW-1185">Reference proteome</keyword>
<sequence>MLSRIPKSTTTSAASSLHRAIHHLPLQTSLPGLLDPFPPPPTSSIFSTLGVIRLPPLPSSSPPTSQTPSSSIPHIYPLSPHPYPPSHSLSSKKKKDNKKERKKKCAQP</sequence>
<feature type="region of interest" description="Disordered" evidence="1">
    <location>
        <begin position="53"/>
        <end position="108"/>
    </location>
</feature>
<dbReference type="AlphaFoldDB" id="W7EEL9"/>
<evidence type="ECO:0000313" key="3">
    <source>
        <dbReference type="Proteomes" id="UP000054337"/>
    </source>
</evidence>